<organism evidence="1">
    <name type="scientific">uncultured Caudovirales phage</name>
    <dbReference type="NCBI Taxonomy" id="2100421"/>
    <lineage>
        <taxon>Viruses</taxon>
        <taxon>Duplodnaviria</taxon>
        <taxon>Heunggongvirae</taxon>
        <taxon>Uroviricota</taxon>
        <taxon>Caudoviricetes</taxon>
        <taxon>Peduoviridae</taxon>
        <taxon>Maltschvirus</taxon>
        <taxon>Maltschvirus maltsch</taxon>
    </lineage>
</organism>
<evidence type="ECO:0008006" key="2">
    <source>
        <dbReference type="Google" id="ProtNLM"/>
    </source>
</evidence>
<dbReference type="Gene3D" id="1.10.30.50">
    <property type="match status" value="1"/>
</dbReference>
<sequence>MAEQIKKCSICKSMKQFSEFHKDSSTSSGYKTACKTCNNIKRKARYHENSYDKQYRENTENREWHKKYLIEYRKNNYEKVRSVISEWSLKNKDKCLAKVLRYKYKKMNATAKWDAEFTEFITQEATHLAKLRKEITGFKWDVDHIYPLQGKEVCGLHVWNNLQVIPSEINKSKGNKFNENLTKGLFYEHSIS</sequence>
<accession>A0A6J7VM31</accession>
<gene>
    <name evidence="1" type="ORF">UFOVP146_44</name>
</gene>
<dbReference type="EMBL" id="LR798192">
    <property type="protein sequence ID" value="CAB5079626.1"/>
    <property type="molecule type" value="Genomic_DNA"/>
</dbReference>
<reference evidence="1" key="1">
    <citation type="submission" date="2020-05" db="EMBL/GenBank/DDBJ databases">
        <authorList>
            <person name="Chiriac C."/>
            <person name="Salcher M."/>
            <person name="Ghai R."/>
            <person name="Kavagutti S V."/>
        </authorList>
    </citation>
    <scope>NUCLEOTIDE SEQUENCE</scope>
</reference>
<evidence type="ECO:0000313" key="1">
    <source>
        <dbReference type="EMBL" id="CAB5079626.1"/>
    </source>
</evidence>
<name>A0A6J7VM31_9CAUD</name>
<proteinExistence type="predicted"/>
<protein>
    <recommendedName>
        <fullName evidence="2">HNHc domain containing protein</fullName>
    </recommendedName>
</protein>